<evidence type="ECO:0000313" key="2">
    <source>
        <dbReference type="Proteomes" id="UP000494174"/>
    </source>
</evidence>
<evidence type="ECO:0000313" key="1">
    <source>
        <dbReference type="EMBL" id="VWB11232.1"/>
    </source>
</evidence>
<sequence length="72" mass="8345">MKRFVEGDDRKQVEPLPKCLDDFVAEDNPVRIVEAFVEELDLHTLDFTSVTPSTTGLPSYHPRCGWWVREIL</sequence>
<gene>
    <name evidence="1" type="ORF">BLA15945_00355</name>
</gene>
<accession>A0A6P2H4K9</accession>
<dbReference type="EMBL" id="CABVPU010000001">
    <property type="protein sequence ID" value="VWB11232.1"/>
    <property type="molecule type" value="Genomic_DNA"/>
</dbReference>
<dbReference type="PANTHER" id="PTHR33408">
    <property type="entry name" value="TRANSPOSASE"/>
    <property type="match status" value="1"/>
</dbReference>
<evidence type="ECO:0008006" key="3">
    <source>
        <dbReference type="Google" id="ProtNLM"/>
    </source>
</evidence>
<dbReference type="AlphaFoldDB" id="A0A6P2H4K9"/>
<dbReference type="Proteomes" id="UP000494174">
    <property type="component" value="Unassembled WGS sequence"/>
</dbReference>
<name>A0A6P2H4K9_BURL3</name>
<proteinExistence type="predicted"/>
<protein>
    <recommendedName>
        <fullName evidence="3">Transposase</fullName>
    </recommendedName>
</protein>
<reference evidence="1 2" key="1">
    <citation type="submission" date="2019-09" db="EMBL/GenBank/DDBJ databases">
        <authorList>
            <person name="Depoorter E."/>
        </authorList>
    </citation>
    <scope>NUCLEOTIDE SEQUENCE [LARGE SCALE GENOMIC DNA]</scope>
    <source>
        <strain evidence="1">R-15945</strain>
    </source>
</reference>
<organism evidence="1 2">
    <name type="scientific">Burkholderia lata (strain ATCC 17760 / DSM 23089 / LMG 22485 / NCIMB 9086 / R18194 / 383)</name>
    <dbReference type="NCBI Taxonomy" id="482957"/>
    <lineage>
        <taxon>Bacteria</taxon>
        <taxon>Pseudomonadati</taxon>
        <taxon>Pseudomonadota</taxon>
        <taxon>Betaproteobacteria</taxon>
        <taxon>Burkholderiales</taxon>
        <taxon>Burkholderiaceae</taxon>
        <taxon>Burkholderia</taxon>
        <taxon>Burkholderia cepacia complex</taxon>
    </lineage>
</organism>
<dbReference type="PANTHER" id="PTHR33408:SF2">
    <property type="entry name" value="TRANSPOSASE DDE DOMAIN-CONTAINING PROTEIN"/>
    <property type="match status" value="1"/>
</dbReference>